<feature type="domain" description="HTH marR-type" evidence="5">
    <location>
        <begin position="43"/>
        <end position="184"/>
    </location>
</feature>
<evidence type="ECO:0000259" key="5">
    <source>
        <dbReference type="PROSITE" id="PS50995"/>
    </source>
</evidence>
<feature type="region of interest" description="Disordered" evidence="4">
    <location>
        <begin position="205"/>
        <end position="274"/>
    </location>
</feature>
<keyword evidence="2" id="KW-0238">DNA-binding</keyword>
<name>A0A645CJC2_9ZZZZ</name>
<evidence type="ECO:0000256" key="3">
    <source>
        <dbReference type="ARBA" id="ARBA00023163"/>
    </source>
</evidence>
<accession>A0A645CJC2</accession>
<evidence type="ECO:0000256" key="2">
    <source>
        <dbReference type="ARBA" id="ARBA00023125"/>
    </source>
</evidence>
<organism evidence="6">
    <name type="scientific">bioreactor metagenome</name>
    <dbReference type="NCBI Taxonomy" id="1076179"/>
    <lineage>
        <taxon>unclassified sequences</taxon>
        <taxon>metagenomes</taxon>
        <taxon>ecological metagenomes</taxon>
    </lineage>
</organism>
<dbReference type="GO" id="GO:0003677">
    <property type="term" value="F:DNA binding"/>
    <property type="evidence" value="ECO:0007669"/>
    <property type="project" value="UniProtKB-KW"/>
</dbReference>
<dbReference type="SMART" id="SM00347">
    <property type="entry name" value="HTH_MARR"/>
    <property type="match status" value="1"/>
</dbReference>
<dbReference type="PROSITE" id="PS50995">
    <property type="entry name" value="HTH_MARR_2"/>
    <property type="match status" value="1"/>
</dbReference>
<comment type="caution">
    <text evidence="6">The sequence shown here is derived from an EMBL/GenBank/DDBJ whole genome shotgun (WGS) entry which is preliminary data.</text>
</comment>
<dbReference type="PROSITE" id="PS01117">
    <property type="entry name" value="HTH_MARR_1"/>
    <property type="match status" value="1"/>
</dbReference>
<dbReference type="InterPro" id="IPR036388">
    <property type="entry name" value="WH-like_DNA-bd_sf"/>
</dbReference>
<evidence type="ECO:0000313" key="6">
    <source>
        <dbReference type="EMBL" id="MPM77046.1"/>
    </source>
</evidence>
<protein>
    <recommendedName>
        <fullName evidence="5">HTH marR-type domain-containing protein</fullName>
    </recommendedName>
</protein>
<dbReference type="InterPro" id="IPR036390">
    <property type="entry name" value="WH_DNA-bd_sf"/>
</dbReference>
<dbReference type="InterPro" id="IPR000835">
    <property type="entry name" value="HTH_MarR-typ"/>
</dbReference>
<gene>
    <name evidence="6" type="ORF">SDC9_124045</name>
</gene>
<sequence>MFVRYLTYRSGPRIIDVRYLTEGEGHTNRKTTTMTDHINEQEQTEQSDTRRLAAERLRHVAVLQFRRQRRGPGGEPWRDPRNGQGRVLAVLKLKPEMTQRELTYLMGMSRQSMAELLRKLETQGLIKREPSPDDRRAVTVTLTEAGHNAAQDTDPDTAARLTFLECLTDDEVAQLADYLGRIIERLEQESDDNFKERVQVLQEFRRHHGRGPRGRGGFPGFPADAFPEFGSAPDDEFGRGPWGPRGGRPTPPASQDPHEHHGPHGHGGHGPQED</sequence>
<dbReference type="EMBL" id="VSSQ01027676">
    <property type="protein sequence ID" value="MPM77046.1"/>
    <property type="molecule type" value="Genomic_DNA"/>
</dbReference>
<proteinExistence type="predicted"/>
<dbReference type="InterPro" id="IPR023187">
    <property type="entry name" value="Tscrpt_reg_MarR-type_CS"/>
</dbReference>
<dbReference type="GO" id="GO:0003700">
    <property type="term" value="F:DNA-binding transcription factor activity"/>
    <property type="evidence" value="ECO:0007669"/>
    <property type="project" value="InterPro"/>
</dbReference>
<dbReference type="Pfam" id="PF12802">
    <property type="entry name" value="MarR_2"/>
    <property type="match status" value="1"/>
</dbReference>
<dbReference type="PANTHER" id="PTHR42756">
    <property type="entry name" value="TRANSCRIPTIONAL REGULATOR, MARR"/>
    <property type="match status" value="1"/>
</dbReference>
<dbReference type="SUPFAM" id="SSF46785">
    <property type="entry name" value="Winged helix' DNA-binding domain"/>
    <property type="match status" value="1"/>
</dbReference>
<feature type="compositionally biased region" description="Low complexity" evidence="4">
    <location>
        <begin position="220"/>
        <end position="230"/>
    </location>
</feature>
<dbReference type="AlphaFoldDB" id="A0A645CJC2"/>
<evidence type="ECO:0000256" key="1">
    <source>
        <dbReference type="ARBA" id="ARBA00023015"/>
    </source>
</evidence>
<keyword evidence="1" id="KW-0805">Transcription regulation</keyword>
<dbReference type="Gene3D" id="1.10.10.10">
    <property type="entry name" value="Winged helix-like DNA-binding domain superfamily/Winged helix DNA-binding domain"/>
    <property type="match status" value="1"/>
</dbReference>
<dbReference type="PANTHER" id="PTHR42756:SF1">
    <property type="entry name" value="TRANSCRIPTIONAL REPRESSOR OF EMRAB OPERON"/>
    <property type="match status" value="1"/>
</dbReference>
<dbReference type="PRINTS" id="PR00598">
    <property type="entry name" value="HTHMARR"/>
</dbReference>
<reference evidence="6" key="1">
    <citation type="submission" date="2019-08" db="EMBL/GenBank/DDBJ databases">
        <authorList>
            <person name="Kucharzyk K."/>
            <person name="Murdoch R.W."/>
            <person name="Higgins S."/>
            <person name="Loffler F."/>
        </authorList>
    </citation>
    <scope>NUCLEOTIDE SEQUENCE</scope>
</reference>
<evidence type="ECO:0000256" key="4">
    <source>
        <dbReference type="SAM" id="MobiDB-lite"/>
    </source>
</evidence>
<keyword evidence="3" id="KW-0804">Transcription</keyword>